<organism evidence="1 2">
    <name type="scientific">Pyricularia oryzae</name>
    <name type="common">Rice blast fungus</name>
    <name type="synonym">Magnaporthe oryzae</name>
    <dbReference type="NCBI Taxonomy" id="318829"/>
    <lineage>
        <taxon>Eukaryota</taxon>
        <taxon>Fungi</taxon>
        <taxon>Dikarya</taxon>
        <taxon>Ascomycota</taxon>
        <taxon>Pezizomycotina</taxon>
        <taxon>Sordariomycetes</taxon>
        <taxon>Sordariomycetidae</taxon>
        <taxon>Magnaporthales</taxon>
        <taxon>Pyriculariaceae</taxon>
        <taxon>Pyricularia</taxon>
    </lineage>
</organism>
<name>A0A4P7NPQ9_PYROR</name>
<evidence type="ECO:0000313" key="1">
    <source>
        <dbReference type="EMBL" id="QBZ64344.1"/>
    </source>
</evidence>
<gene>
    <name evidence="1" type="ORF">PoMZ_06040</name>
</gene>
<accession>A0A4P7NPQ9</accession>
<protein>
    <submittedName>
        <fullName evidence="1">Uncharacterized protein</fullName>
    </submittedName>
</protein>
<reference evidence="1 2" key="1">
    <citation type="journal article" date="2019" name="Mol. Biol. Evol.">
        <title>Blast fungal genomes show frequent chromosomal changes, gene gains and losses, and effector gene turnover.</title>
        <authorList>
            <person name="Gomez Luciano L.B."/>
            <person name="Jason Tsai I."/>
            <person name="Chuma I."/>
            <person name="Tosa Y."/>
            <person name="Chen Y.H."/>
            <person name="Li J.Y."/>
            <person name="Li M.Y."/>
            <person name="Jade Lu M.Y."/>
            <person name="Nakayashiki H."/>
            <person name="Li W.H."/>
        </authorList>
    </citation>
    <scope>NUCLEOTIDE SEQUENCE [LARGE SCALE GENOMIC DNA]</scope>
    <source>
        <strain evidence="1">MZ5-1-6</strain>
    </source>
</reference>
<sequence>MMAKYPGIKKRDVKPMRERLTAPWGIVVNEKDFEKLATGHESFDMDDQWDVLVEDPDENNNSVISVHFMRSWTGQDIYILHLNNSDAKSGIKVDSITWEGNKNGVRIDAEQAQKEVVLLARDVLKCEFDELPHYDFDEVYNHPAYFIKKRPQKKTSS</sequence>
<proteinExistence type="predicted"/>
<dbReference type="AlphaFoldDB" id="A0A4P7NPQ9"/>
<dbReference type="EMBL" id="CP034209">
    <property type="protein sequence ID" value="QBZ64344.1"/>
    <property type="molecule type" value="Genomic_DNA"/>
</dbReference>
<dbReference type="Proteomes" id="UP000294847">
    <property type="component" value="Chromosome 6"/>
</dbReference>
<evidence type="ECO:0000313" key="2">
    <source>
        <dbReference type="Proteomes" id="UP000294847"/>
    </source>
</evidence>